<dbReference type="PANTHER" id="PTHR43029">
    <property type="entry name" value="AMMONIUM TRANSPORTER MEP2"/>
    <property type="match status" value="1"/>
</dbReference>
<feature type="transmembrane region" description="Helical" evidence="10">
    <location>
        <begin position="206"/>
        <end position="225"/>
    </location>
</feature>
<feature type="transmembrane region" description="Helical" evidence="10">
    <location>
        <begin position="395"/>
        <end position="416"/>
    </location>
</feature>
<feature type="transmembrane region" description="Helical" evidence="10">
    <location>
        <begin position="354"/>
        <end position="375"/>
    </location>
</feature>
<sequence length="449" mass="46969" precursor="true">MKSQFVTAALLTTVLLLSVGNSAFAEEIGDPPEPAAVVELDSGNIAWMLICSALVLMMTAPGLALFYGGLVRKKNILSVMMQCVFLMGMMTILWAVCGYSFAFGGSSPYIGGTDYLFMKGILPDGQSGDQAWANELITFVFQGMFFIITPGLICGAFAERMKFNTMCVFSALWGLLVYCPVCHWVWSGSGWLSSAGSFHAYDFAGGTVVHISSGVSALVCALLIGKRLGYGQEPMPPHNLTYTCIGTALLWVGWFGFNAGSAGAADAAAVNAFVATHLAAAAGVIAWSIMEWVKHGHPSLLGACSGAVAGLVCITPAAGAVNPMQGIILGFAAGVVCFYACTSVKNKFGYDDSLDAFGIHGIGGILGAVLTGVFATEKLGATGGFIETGSISQTMNQVISVVATAALAIVVTFILLKILDATMGLRVAQEEELRGLDVTQHGEEGYIFL</sequence>
<evidence type="ECO:0000256" key="8">
    <source>
        <dbReference type="ARBA" id="ARBA00023177"/>
    </source>
</evidence>
<dbReference type="OrthoDB" id="9814202at2"/>
<keyword evidence="5 10" id="KW-0812">Transmembrane</keyword>
<evidence type="ECO:0000313" key="14">
    <source>
        <dbReference type="Proteomes" id="UP000315724"/>
    </source>
</evidence>
<feature type="transmembrane region" description="Helical" evidence="10">
    <location>
        <begin position="136"/>
        <end position="158"/>
    </location>
</feature>
<evidence type="ECO:0000313" key="13">
    <source>
        <dbReference type="EMBL" id="QDT33679.1"/>
    </source>
</evidence>
<evidence type="ECO:0000256" key="2">
    <source>
        <dbReference type="ARBA" id="ARBA00005887"/>
    </source>
</evidence>
<accession>A0A517QPW2</accession>
<dbReference type="Pfam" id="PF00909">
    <property type="entry name" value="Ammonium_transp"/>
    <property type="match status" value="1"/>
</dbReference>
<evidence type="ECO:0000256" key="1">
    <source>
        <dbReference type="ARBA" id="ARBA00004651"/>
    </source>
</evidence>
<dbReference type="InterPro" id="IPR018047">
    <property type="entry name" value="Ammonium_transpt_CS"/>
</dbReference>
<evidence type="ECO:0000256" key="6">
    <source>
        <dbReference type="ARBA" id="ARBA00022989"/>
    </source>
</evidence>
<dbReference type="EMBL" id="CP036267">
    <property type="protein sequence ID" value="QDT33679.1"/>
    <property type="molecule type" value="Genomic_DNA"/>
</dbReference>
<dbReference type="KEGG" id="tpol:Mal48_29330"/>
<dbReference type="InterPro" id="IPR024041">
    <property type="entry name" value="NH4_transpt_AmtB-like_dom"/>
</dbReference>
<keyword evidence="6 10" id="KW-1133">Transmembrane helix</keyword>
<dbReference type="GO" id="GO:0005886">
    <property type="term" value="C:plasma membrane"/>
    <property type="evidence" value="ECO:0007669"/>
    <property type="project" value="UniProtKB-SubCell"/>
</dbReference>
<feature type="transmembrane region" description="Helical" evidence="10">
    <location>
        <begin position="237"/>
        <end position="257"/>
    </location>
</feature>
<dbReference type="PROSITE" id="PS01219">
    <property type="entry name" value="AMMONIUM_TRANSP"/>
    <property type="match status" value="1"/>
</dbReference>
<evidence type="ECO:0000256" key="5">
    <source>
        <dbReference type="ARBA" id="ARBA00022692"/>
    </source>
</evidence>
<feature type="transmembrane region" description="Helical" evidence="10">
    <location>
        <begin position="324"/>
        <end position="342"/>
    </location>
</feature>
<dbReference type="AlphaFoldDB" id="A0A517QPW2"/>
<name>A0A517QPW2_9PLAN</name>
<dbReference type="NCBIfam" id="TIGR00836">
    <property type="entry name" value="amt"/>
    <property type="match status" value="1"/>
</dbReference>
<dbReference type="InterPro" id="IPR001905">
    <property type="entry name" value="Ammonium_transpt"/>
</dbReference>
<feature type="transmembrane region" description="Helical" evidence="10">
    <location>
        <begin position="269"/>
        <end position="288"/>
    </location>
</feature>
<keyword evidence="3 10" id="KW-0813">Transport</keyword>
<dbReference type="GO" id="GO:0008519">
    <property type="term" value="F:ammonium channel activity"/>
    <property type="evidence" value="ECO:0007669"/>
    <property type="project" value="InterPro"/>
</dbReference>
<proteinExistence type="inferred from homology"/>
<dbReference type="FunFam" id="1.10.3430.10:FF:000007">
    <property type="entry name" value="Ammonium transporter"/>
    <property type="match status" value="1"/>
</dbReference>
<evidence type="ECO:0000256" key="4">
    <source>
        <dbReference type="ARBA" id="ARBA00022475"/>
    </source>
</evidence>
<evidence type="ECO:0000256" key="3">
    <source>
        <dbReference type="ARBA" id="ARBA00022448"/>
    </source>
</evidence>
<keyword evidence="11" id="KW-0732">Signal</keyword>
<feature type="transmembrane region" description="Helical" evidence="10">
    <location>
        <begin position="300"/>
        <end position="318"/>
    </location>
</feature>
<feature type="transmembrane region" description="Helical" evidence="10">
    <location>
        <begin position="45"/>
        <end position="67"/>
    </location>
</feature>
<organism evidence="13 14">
    <name type="scientific">Thalassoglobus polymorphus</name>
    <dbReference type="NCBI Taxonomy" id="2527994"/>
    <lineage>
        <taxon>Bacteria</taxon>
        <taxon>Pseudomonadati</taxon>
        <taxon>Planctomycetota</taxon>
        <taxon>Planctomycetia</taxon>
        <taxon>Planctomycetales</taxon>
        <taxon>Planctomycetaceae</taxon>
        <taxon>Thalassoglobus</taxon>
    </lineage>
</organism>
<keyword evidence="7 10" id="KW-0472">Membrane</keyword>
<protein>
    <recommendedName>
        <fullName evidence="9 10">Ammonium transporter</fullName>
    </recommendedName>
</protein>
<feature type="domain" description="Ammonium transporter AmtB-like" evidence="12">
    <location>
        <begin position="46"/>
        <end position="446"/>
    </location>
</feature>
<keyword evidence="14" id="KW-1185">Reference proteome</keyword>
<gene>
    <name evidence="13" type="primary">amtB</name>
    <name evidence="13" type="ORF">Mal48_29330</name>
</gene>
<evidence type="ECO:0000256" key="11">
    <source>
        <dbReference type="SAM" id="SignalP"/>
    </source>
</evidence>
<evidence type="ECO:0000259" key="12">
    <source>
        <dbReference type="Pfam" id="PF00909"/>
    </source>
</evidence>
<comment type="similarity">
    <text evidence="2 10">Belongs to the ammonia transporter channel (TC 1.A.11.2) family.</text>
</comment>
<dbReference type="SUPFAM" id="SSF111352">
    <property type="entry name" value="Ammonium transporter"/>
    <property type="match status" value="1"/>
</dbReference>
<evidence type="ECO:0000256" key="10">
    <source>
        <dbReference type="RuleBase" id="RU362002"/>
    </source>
</evidence>
<dbReference type="Gene3D" id="1.10.3430.10">
    <property type="entry name" value="Ammonium transporter AmtB like domains"/>
    <property type="match status" value="1"/>
</dbReference>
<reference evidence="13 14" key="1">
    <citation type="submission" date="2019-02" db="EMBL/GenBank/DDBJ databases">
        <title>Deep-cultivation of Planctomycetes and their phenomic and genomic characterization uncovers novel biology.</title>
        <authorList>
            <person name="Wiegand S."/>
            <person name="Jogler M."/>
            <person name="Boedeker C."/>
            <person name="Pinto D."/>
            <person name="Vollmers J."/>
            <person name="Rivas-Marin E."/>
            <person name="Kohn T."/>
            <person name="Peeters S.H."/>
            <person name="Heuer A."/>
            <person name="Rast P."/>
            <person name="Oberbeckmann S."/>
            <person name="Bunk B."/>
            <person name="Jeske O."/>
            <person name="Meyerdierks A."/>
            <person name="Storesund J.E."/>
            <person name="Kallscheuer N."/>
            <person name="Luecker S."/>
            <person name="Lage O.M."/>
            <person name="Pohl T."/>
            <person name="Merkel B.J."/>
            <person name="Hornburger P."/>
            <person name="Mueller R.-W."/>
            <person name="Bruemmer F."/>
            <person name="Labrenz M."/>
            <person name="Spormann A.M."/>
            <person name="Op den Camp H."/>
            <person name="Overmann J."/>
            <person name="Amann R."/>
            <person name="Jetten M.S.M."/>
            <person name="Mascher T."/>
            <person name="Medema M.H."/>
            <person name="Devos D.P."/>
            <person name="Kaster A.-K."/>
            <person name="Ovreas L."/>
            <person name="Rohde M."/>
            <person name="Galperin M.Y."/>
            <person name="Jogler C."/>
        </authorList>
    </citation>
    <scope>NUCLEOTIDE SEQUENCE [LARGE SCALE GENOMIC DNA]</scope>
    <source>
        <strain evidence="13 14">Mal48</strain>
    </source>
</reference>
<dbReference type="PANTHER" id="PTHR43029:SF10">
    <property type="entry name" value="AMMONIUM TRANSPORTER MEP2"/>
    <property type="match status" value="1"/>
</dbReference>
<feature type="signal peptide" evidence="11">
    <location>
        <begin position="1"/>
        <end position="25"/>
    </location>
</feature>
<keyword evidence="8 10" id="KW-0924">Ammonia transport</keyword>
<feature type="transmembrane region" description="Helical" evidence="10">
    <location>
        <begin position="165"/>
        <end position="186"/>
    </location>
</feature>
<evidence type="ECO:0000256" key="9">
    <source>
        <dbReference type="ARBA" id="ARBA00050025"/>
    </source>
</evidence>
<dbReference type="RefSeq" id="WP_145200349.1">
    <property type="nucleotide sequence ID" value="NZ_CP036267.1"/>
</dbReference>
<feature type="chain" id="PRO_5021737613" description="Ammonium transporter" evidence="11">
    <location>
        <begin position="26"/>
        <end position="449"/>
    </location>
</feature>
<dbReference type="Proteomes" id="UP000315724">
    <property type="component" value="Chromosome"/>
</dbReference>
<keyword evidence="4" id="KW-1003">Cell membrane</keyword>
<feature type="transmembrane region" description="Helical" evidence="10">
    <location>
        <begin position="79"/>
        <end position="102"/>
    </location>
</feature>
<dbReference type="InterPro" id="IPR029020">
    <property type="entry name" value="Ammonium/urea_transptr"/>
</dbReference>
<comment type="subcellular location">
    <subcellularLocation>
        <location evidence="1 10">Cell membrane</location>
        <topology evidence="1 10">Multi-pass membrane protein</topology>
    </subcellularLocation>
</comment>
<evidence type="ECO:0000256" key="7">
    <source>
        <dbReference type="ARBA" id="ARBA00023136"/>
    </source>
</evidence>